<evidence type="ECO:0000256" key="2">
    <source>
        <dbReference type="ARBA" id="ARBA00022490"/>
    </source>
</evidence>
<evidence type="ECO:0000256" key="7">
    <source>
        <dbReference type="HAMAP-Rule" id="MF_01008"/>
    </source>
</evidence>
<keyword evidence="5 7" id="KW-0238">DNA-binding</keyword>
<keyword evidence="3" id="KW-0677">Repeat</keyword>
<dbReference type="PROSITE" id="PS51740">
    <property type="entry name" value="SPOVT_ABRB"/>
    <property type="match status" value="2"/>
</dbReference>
<keyword evidence="2 7" id="KW-0963">Cytoplasm</keyword>
<dbReference type="HAMAP" id="MF_01008">
    <property type="entry name" value="MraZ"/>
    <property type="match status" value="1"/>
</dbReference>
<gene>
    <name evidence="7 10" type="primary">mraZ</name>
    <name evidence="9" type="ORF">ABRY99_13660</name>
    <name evidence="10" type="ORF">ABRZ09_10300</name>
</gene>
<evidence type="ECO:0000256" key="1">
    <source>
        <dbReference type="ARBA" id="ARBA00013860"/>
    </source>
</evidence>
<organism evidence="10">
    <name type="scientific">Castellaniella ginsengisoli</name>
    <dbReference type="NCBI Taxonomy" id="546114"/>
    <lineage>
        <taxon>Bacteria</taxon>
        <taxon>Pseudomonadati</taxon>
        <taxon>Pseudomonadota</taxon>
        <taxon>Betaproteobacteria</taxon>
        <taxon>Burkholderiales</taxon>
        <taxon>Alcaligenaceae</taxon>
        <taxon>Castellaniella</taxon>
    </lineage>
</organism>
<dbReference type="GO" id="GO:0009295">
    <property type="term" value="C:nucleoid"/>
    <property type="evidence" value="ECO:0007669"/>
    <property type="project" value="UniProtKB-SubCell"/>
</dbReference>
<comment type="similarity">
    <text evidence="7">Belongs to the MraZ family.</text>
</comment>
<dbReference type="PANTHER" id="PTHR34701:SF1">
    <property type="entry name" value="TRANSCRIPTIONAL REGULATOR MRAZ"/>
    <property type="match status" value="1"/>
</dbReference>
<dbReference type="CDD" id="cd16320">
    <property type="entry name" value="MraZ_N"/>
    <property type="match status" value="1"/>
</dbReference>
<accession>A0AB39D6F9</accession>
<evidence type="ECO:0000256" key="5">
    <source>
        <dbReference type="ARBA" id="ARBA00023125"/>
    </source>
</evidence>
<feature type="domain" description="SpoVT-AbrB" evidence="8">
    <location>
        <begin position="5"/>
        <end position="51"/>
    </location>
</feature>
<dbReference type="Gene3D" id="3.40.1550.20">
    <property type="entry name" value="Transcriptional regulator MraZ domain"/>
    <property type="match status" value="1"/>
</dbReference>
<dbReference type="InterPro" id="IPR003444">
    <property type="entry name" value="MraZ"/>
</dbReference>
<proteinExistence type="inferred from homology"/>
<evidence type="ECO:0000313" key="9">
    <source>
        <dbReference type="EMBL" id="XDJ41949.1"/>
    </source>
</evidence>
<dbReference type="RefSeq" id="WP_368643410.1">
    <property type="nucleotide sequence ID" value="NZ_CP158252.1"/>
</dbReference>
<dbReference type="EMBL" id="CP158252">
    <property type="protein sequence ID" value="XDJ41949.1"/>
    <property type="molecule type" value="Genomic_DNA"/>
</dbReference>
<dbReference type="SUPFAM" id="SSF89447">
    <property type="entry name" value="AbrB/MazE/MraZ-like"/>
    <property type="match status" value="1"/>
</dbReference>
<dbReference type="Pfam" id="PF02381">
    <property type="entry name" value="MraZ"/>
    <property type="match status" value="2"/>
</dbReference>
<dbReference type="InterPro" id="IPR035642">
    <property type="entry name" value="MraZ_N"/>
</dbReference>
<sequence length="142" mass="15708">MFQGSSALTLDAKGRMSIPARYRDALLAEEQGRLTLTRHPDGCLMLYPRSIWESKREQIAALPASARPLQRLLLGNAQDVDMDGASRILVAPELRAAAGLNRDVMLLGLGSNFELWDRAQWEARCMADVGNLDPAILEQISF</sequence>
<comment type="subunit">
    <text evidence="7">Forms oligomers.</text>
</comment>
<name>A0AB39D6F9_9BURK</name>
<dbReference type="GO" id="GO:2000143">
    <property type="term" value="P:negative regulation of DNA-templated transcription initiation"/>
    <property type="evidence" value="ECO:0007669"/>
    <property type="project" value="TreeGrafter"/>
</dbReference>
<reference evidence="10" key="1">
    <citation type="submission" date="2024-05" db="EMBL/GenBank/DDBJ databases">
        <authorList>
            <person name="Luo Y.-C."/>
            <person name="Nicholds J."/>
            <person name="Mortimer T."/>
            <person name="Maboni G."/>
        </authorList>
    </citation>
    <scope>NUCLEOTIDE SEQUENCE</scope>
    <source>
        <strain evidence="10">151108</strain>
        <strain evidence="9">153920</strain>
    </source>
</reference>
<keyword evidence="6 7" id="KW-0804">Transcription</keyword>
<dbReference type="InterPro" id="IPR020603">
    <property type="entry name" value="MraZ_dom"/>
</dbReference>
<evidence type="ECO:0000313" key="10">
    <source>
        <dbReference type="EMBL" id="XDJ49626.1"/>
    </source>
</evidence>
<dbReference type="EMBL" id="CP158255">
    <property type="protein sequence ID" value="XDJ49626.1"/>
    <property type="molecule type" value="Genomic_DNA"/>
</dbReference>
<dbReference type="GO" id="GO:0003700">
    <property type="term" value="F:DNA-binding transcription factor activity"/>
    <property type="evidence" value="ECO:0007669"/>
    <property type="project" value="UniProtKB-UniRule"/>
</dbReference>
<dbReference type="InterPro" id="IPR037914">
    <property type="entry name" value="SpoVT-AbrB_sf"/>
</dbReference>
<dbReference type="InterPro" id="IPR007159">
    <property type="entry name" value="SpoVT-AbrB_dom"/>
</dbReference>
<dbReference type="CDD" id="cd16321">
    <property type="entry name" value="MraZ_C"/>
    <property type="match status" value="1"/>
</dbReference>
<dbReference type="GO" id="GO:0000976">
    <property type="term" value="F:transcription cis-regulatory region binding"/>
    <property type="evidence" value="ECO:0007669"/>
    <property type="project" value="TreeGrafter"/>
</dbReference>
<feature type="domain" description="SpoVT-AbrB" evidence="8">
    <location>
        <begin position="77"/>
        <end position="120"/>
    </location>
</feature>
<dbReference type="NCBIfam" id="TIGR00242">
    <property type="entry name" value="division/cell wall cluster transcriptional repressor MraZ"/>
    <property type="match status" value="1"/>
</dbReference>
<evidence type="ECO:0000259" key="8">
    <source>
        <dbReference type="PROSITE" id="PS51740"/>
    </source>
</evidence>
<keyword evidence="4 7" id="KW-0805">Transcription regulation</keyword>
<protein>
    <recommendedName>
        <fullName evidence="1 7">Transcriptional regulator MraZ</fullName>
    </recommendedName>
</protein>
<dbReference type="AlphaFoldDB" id="A0AB39D6F9"/>
<evidence type="ECO:0000256" key="3">
    <source>
        <dbReference type="ARBA" id="ARBA00022737"/>
    </source>
</evidence>
<evidence type="ECO:0000256" key="6">
    <source>
        <dbReference type="ARBA" id="ARBA00023163"/>
    </source>
</evidence>
<dbReference type="InterPro" id="IPR038619">
    <property type="entry name" value="MraZ_sf"/>
</dbReference>
<dbReference type="GO" id="GO:0005737">
    <property type="term" value="C:cytoplasm"/>
    <property type="evidence" value="ECO:0007669"/>
    <property type="project" value="UniProtKB-UniRule"/>
</dbReference>
<dbReference type="PANTHER" id="PTHR34701">
    <property type="entry name" value="TRANSCRIPTIONAL REGULATOR MRAZ"/>
    <property type="match status" value="1"/>
</dbReference>
<evidence type="ECO:0000256" key="4">
    <source>
        <dbReference type="ARBA" id="ARBA00023015"/>
    </source>
</evidence>
<dbReference type="InterPro" id="IPR035644">
    <property type="entry name" value="MraZ_C"/>
</dbReference>
<comment type="subcellular location">
    <subcellularLocation>
        <location evidence="7">Cytoplasm</location>
        <location evidence="7">Nucleoid</location>
    </subcellularLocation>
</comment>